<gene>
    <name evidence="1" type="ORF">GIL414_LOCUS56191</name>
</gene>
<evidence type="ECO:0000313" key="2">
    <source>
        <dbReference type="Proteomes" id="UP000681720"/>
    </source>
</evidence>
<dbReference type="AlphaFoldDB" id="A0A8S3DL67"/>
<name>A0A8S3DL67_9BILA</name>
<organism evidence="1 2">
    <name type="scientific">Rotaria magnacalcarata</name>
    <dbReference type="NCBI Taxonomy" id="392030"/>
    <lineage>
        <taxon>Eukaryota</taxon>
        <taxon>Metazoa</taxon>
        <taxon>Spiralia</taxon>
        <taxon>Gnathifera</taxon>
        <taxon>Rotifera</taxon>
        <taxon>Eurotatoria</taxon>
        <taxon>Bdelloidea</taxon>
        <taxon>Philodinida</taxon>
        <taxon>Philodinidae</taxon>
        <taxon>Rotaria</taxon>
    </lineage>
</organism>
<sequence length="32" mass="3749">MITWLRDNPQGKQGRNSYTLEEFGLTHDAIEQ</sequence>
<feature type="non-terminal residue" evidence="1">
    <location>
        <position position="32"/>
    </location>
</feature>
<protein>
    <submittedName>
        <fullName evidence="1">Uncharacterized protein</fullName>
    </submittedName>
</protein>
<reference evidence="1" key="1">
    <citation type="submission" date="2021-02" db="EMBL/GenBank/DDBJ databases">
        <authorList>
            <person name="Nowell W R."/>
        </authorList>
    </citation>
    <scope>NUCLEOTIDE SEQUENCE</scope>
</reference>
<comment type="caution">
    <text evidence="1">The sequence shown here is derived from an EMBL/GenBank/DDBJ whole genome shotgun (WGS) entry which is preliminary data.</text>
</comment>
<evidence type="ECO:0000313" key="1">
    <source>
        <dbReference type="EMBL" id="CAF4983566.1"/>
    </source>
</evidence>
<dbReference type="Proteomes" id="UP000681720">
    <property type="component" value="Unassembled WGS sequence"/>
</dbReference>
<dbReference type="EMBL" id="CAJOBJ010201151">
    <property type="protein sequence ID" value="CAF4983566.1"/>
    <property type="molecule type" value="Genomic_DNA"/>
</dbReference>
<proteinExistence type="predicted"/>
<accession>A0A8S3DL67</accession>